<organism evidence="12 13">
    <name type="scientific">Stegodyphus mimosarum</name>
    <name type="common">African social velvet spider</name>
    <dbReference type="NCBI Taxonomy" id="407821"/>
    <lineage>
        <taxon>Eukaryota</taxon>
        <taxon>Metazoa</taxon>
        <taxon>Ecdysozoa</taxon>
        <taxon>Arthropoda</taxon>
        <taxon>Chelicerata</taxon>
        <taxon>Arachnida</taxon>
        <taxon>Araneae</taxon>
        <taxon>Araneomorphae</taxon>
        <taxon>Entelegynae</taxon>
        <taxon>Eresoidea</taxon>
        <taxon>Eresidae</taxon>
        <taxon>Stegodyphus</taxon>
    </lineage>
</organism>
<evidence type="ECO:0000256" key="7">
    <source>
        <dbReference type="ARBA" id="ARBA00022801"/>
    </source>
</evidence>
<dbReference type="Proteomes" id="UP000054359">
    <property type="component" value="Unassembled WGS sequence"/>
</dbReference>
<dbReference type="SMART" id="SM00631">
    <property type="entry name" value="Zn_pept"/>
    <property type="match status" value="1"/>
</dbReference>
<evidence type="ECO:0000256" key="10">
    <source>
        <dbReference type="PROSITE-ProRule" id="PRU01379"/>
    </source>
</evidence>
<dbReference type="Gene3D" id="3.40.630.10">
    <property type="entry name" value="Zn peptidases"/>
    <property type="match status" value="1"/>
</dbReference>
<feature type="domain" description="Peptidase M14" evidence="11">
    <location>
        <begin position="1"/>
        <end position="138"/>
    </location>
</feature>
<dbReference type="GO" id="GO:0004181">
    <property type="term" value="F:metallocarboxypeptidase activity"/>
    <property type="evidence" value="ECO:0007669"/>
    <property type="project" value="InterPro"/>
</dbReference>
<keyword evidence="3 12" id="KW-0121">Carboxypeptidase</keyword>
<reference evidence="12 13" key="1">
    <citation type="submission" date="2013-11" db="EMBL/GenBank/DDBJ databases">
        <title>Genome sequencing of Stegodyphus mimosarum.</title>
        <authorList>
            <person name="Bechsgaard J."/>
        </authorList>
    </citation>
    <scope>NUCLEOTIDE SEQUENCE [LARGE SCALE GENOMIC DNA]</scope>
</reference>
<keyword evidence="6" id="KW-0732">Signal</keyword>
<dbReference type="InterPro" id="IPR000834">
    <property type="entry name" value="Peptidase_M14"/>
</dbReference>
<dbReference type="OMA" id="RERCCNG"/>
<accession>A0A087T3Y2</accession>
<dbReference type="SUPFAM" id="SSF53187">
    <property type="entry name" value="Zn-dependent exopeptidases"/>
    <property type="match status" value="1"/>
</dbReference>
<evidence type="ECO:0000256" key="8">
    <source>
        <dbReference type="ARBA" id="ARBA00022833"/>
    </source>
</evidence>
<dbReference type="EMBL" id="KK113283">
    <property type="protein sequence ID" value="KFM59821.1"/>
    <property type="molecule type" value="Genomic_DNA"/>
</dbReference>
<comment type="caution">
    <text evidence="10">Lacks conserved residue(s) required for the propagation of feature annotation.</text>
</comment>
<evidence type="ECO:0000256" key="6">
    <source>
        <dbReference type="ARBA" id="ARBA00022729"/>
    </source>
</evidence>
<evidence type="ECO:0000313" key="13">
    <source>
        <dbReference type="Proteomes" id="UP000054359"/>
    </source>
</evidence>
<evidence type="ECO:0000256" key="4">
    <source>
        <dbReference type="ARBA" id="ARBA00022670"/>
    </source>
</evidence>
<keyword evidence="13" id="KW-1185">Reference proteome</keyword>
<dbReference type="GO" id="GO:0008270">
    <property type="term" value="F:zinc ion binding"/>
    <property type="evidence" value="ECO:0007669"/>
    <property type="project" value="InterPro"/>
</dbReference>
<evidence type="ECO:0000256" key="2">
    <source>
        <dbReference type="ARBA" id="ARBA00005988"/>
    </source>
</evidence>
<protein>
    <submittedName>
        <fullName evidence="12">Carboxypeptidase A2</fullName>
    </submittedName>
</protein>
<feature type="non-terminal residue" evidence="12">
    <location>
        <position position="138"/>
    </location>
</feature>
<keyword evidence="7" id="KW-0378">Hydrolase</keyword>
<dbReference type="PANTHER" id="PTHR11705:SF91">
    <property type="entry name" value="FI01817P-RELATED"/>
    <property type="match status" value="1"/>
</dbReference>
<dbReference type="OrthoDB" id="3626597at2759"/>
<dbReference type="GO" id="GO:0005615">
    <property type="term" value="C:extracellular space"/>
    <property type="evidence" value="ECO:0007669"/>
    <property type="project" value="TreeGrafter"/>
</dbReference>
<comment type="cofactor">
    <cofactor evidence="1">
        <name>Zn(2+)</name>
        <dbReference type="ChEBI" id="CHEBI:29105"/>
    </cofactor>
</comment>
<evidence type="ECO:0000313" key="12">
    <source>
        <dbReference type="EMBL" id="KFM59821.1"/>
    </source>
</evidence>
<comment type="similarity">
    <text evidence="2 10">Belongs to the peptidase M14 family.</text>
</comment>
<dbReference type="PANTHER" id="PTHR11705">
    <property type="entry name" value="PROTEASE FAMILY M14 CARBOXYPEPTIDASE A,B"/>
    <property type="match status" value="1"/>
</dbReference>
<keyword evidence="4" id="KW-0645">Protease</keyword>
<dbReference type="Pfam" id="PF00246">
    <property type="entry name" value="Peptidase_M14"/>
    <property type="match status" value="1"/>
</dbReference>
<evidence type="ECO:0000256" key="5">
    <source>
        <dbReference type="ARBA" id="ARBA00022723"/>
    </source>
</evidence>
<dbReference type="FunFam" id="3.40.630.10:FF:000084">
    <property type="entry name" value="Carboxypeptidase B2"/>
    <property type="match status" value="1"/>
</dbReference>
<sequence>MINNLLISYGTDRKLTNLIDTHDWYILPLVNPDGYLYTWSWNRLWRKNRAVVPSFPGVLICRGADPNRNFDIYFGGPSTSSTPCSSIFKGDRPFSEAESSAIRDGVTQIKDRLKAYFTLHSFSQLWMTPHGYTTMQAP</sequence>
<dbReference type="GO" id="GO:0006508">
    <property type="term" value="P:proteolysis"/>
    <property type="evidence" value="ECO:0007669"/>
    <property type="project" value="UniProtKB-KW"/>
</dbReference>
<evidence type="ECO:0000256" key="1">
    <source>
        <dbReference type="ARBA" id="ARBA00001947"/>
    </source>
</evidence>
<keyword evidence="5" id="KW-0479">Metal-binding</keyword>
<dbReference type="STRING" id="407821.A0A087T3Y2"/>
<dbReference type="AlphaFoldDB" id="A0A087T3Y2"/>
<evidence type="ECO:0000256" key="3">
    <source>
        <dbReference type="ARBA" id="ARBA00022645"/>
    </source>
</evidence>
<evidence type="ECO:0000256" key="9">
    <source>
        <dbReference type="ARBA" id="ARBA00023049"/>
    </source>
</evidence>
<evidence type="ECO:0000259" key="11">
    <source>
        <dbReference type="PROSITE" id="PS52035"/>
    </source>
</evidence>
<keyword evidence="9" id="KW-0482">Metalloprotease</keyword>
<name>A0A087T3Y2_STEMI</name>
<proteinExistence type="inferred from homology"/>
<dbReference type="PROSITE" id="PS52035">
    <property type="entry name" value="PEPTIDASE_M14"/>
    <property type="match status" value="1"/>
</dbReference>
<keyword evidence="8" id="KW-0862">Zinc</keyword>
<gene>
    <name evidence="12" type="ORF">X975_06474</name>
</gene>